<dbReference type="EMBL" id="JAANIU010008132">
    <property type="protein sequence ID" value="KAG1535769.1"/>
    <property type="molecule type" value="Genomic_DNA"/>
</dbReference>
<evidence type="ECO:0000313" key="1">
    <source>
        <dbReference type="EMBL" id="KAG1535769.1"/>
    </source>
</evidence>
<proteinExistence type="predicted"/>
<accession>A0A9P6XZS1</accession>
<sequence>MAIATVNAWSRNSWPAMPSTNTSGRNTAMVVSVEATTAMLTSRVPAMAACRMPRPRSRALAMLSSTTIESSTTRPVASARPPSDITFKLRPSCPMKKNVAMIETGSDRLITNVLQPSRRNRKMIRIASRPPITASFLTSAMACSMKRDWSSMVVISTSAGNVPLICSRRLRNASAVETVLASPSL</sequence>
<keyword evidence="2" id="KW-1185">Reference proteome</keyword>
<name>A0A9P6XZS1_9FUNG</name>
<gene>
    <name evidence="1" type="ORF">G6F50_015225</name>
</gene>
<comment type="caution">
    <text evidence="1">The sequence shown here is derived from an EMBL/GenBank/DDBJ whole genome shotgun (WGS) entry which is preliminary data.</text>
</comment>
<evidence type="ECO:0000313" key="2">
    <source>
        <dbReference type="Proteomes" id="UP000740926"/>
    </source>
</evidence>
<dbReference type="AlphaFoldDB" id="A0A9P6XZS1"/>
<reference evidence="1 2" key="1">
    <citation type="journal article" date="2020" name="Microb. Genom.">
        <title>Genetic diversity of clinical and environmental Mucorales isolates obtained from an investigation of mucormycosis cases among solid organ transplant recipients.</title>
        <authorList>
            <person name="Nguyen M.H."/>
            <person name="Kaul D."/>
            <person name="Muto C."/>
            <person name="Cheng S.J."/>
            <person name="Richter R.A."/>
            <person name="Bruno V.M."/>
            <person name="Liu G."/>
            <person name="Beyhan S."/>
            <person name="Sundermann A.J."/>
            <person name="Mounaud S."/>
            <person name="Pasculle A.W."/>
            <person name="Nierman W.C."/>
            <person name="Driscoll E."/>
            <person name="Cumbie R."/>
            <person name="Clancy C.J."/>
            <person name="Dupont C.L."/>
        </authorList>
    </citation>
    <scope>NUCLEOTIDE SEQUENCE [LARGE SCALE GENOMIC DNA]</scope>
    <source>
        <strain evidence="1 2">GL24</strain>
    </source>
</reference>
<dbReference type="Proteomes" id="UP000740926">
    <property type="component" value="Unassembled WGS sequence"/>
</dbReference>
<organism evidence="1 2">
    <name type="scientific">Rhizopus delemar</name>
    <dbReference type="NCBI Taxonomy" id="936053"/>
    <lineage>
        <taxon>Eukaryota</taxon>
        <taxon>Fungi</taxon>
        <taxon>Fungi incertae sedis</taxon>
        <taxon>Mucoromycota</taxon>
        <taxon>Mucoromycotina</taxon>
        <taxon>Mucoromycetes</taxon>
        <taxon>Mucorales</taxon>
        <taxon>Mucorineae</taxon>
        <taxon>Rhizopodaceae</taxon>
        <taxon>Rhizopus</taxon>
    </lineage>
</organism>
<protein>
    <submittedName>
        <fullName evidence="1">Uncharacterized protein</fullName>
    </submittedName>
</protein>